<protein>
    <recommendedName>
        <fullName evidence="12">Polygalacturonase</fullName>
    </recommendedName>
</protein>
<keyword evidence="6 8" id="KW-0326">Glycosidase</keyword>
<keyword evidence="9" id="KW-0732">Signal</keyword>
<gene>
    <name evidence="10" type="ORF">VNO77_09273</name>
</gene>
<comment type="caution">
    <text evidence="10">The sequence shown here is derived from an EMBL/GenBank/DDBJ whole genome shotgun (WGS) entry which is preliminary data.</text>
</comment>
<keyword evidence="4" id="KW-0964">Secreted</keyword>
<dbReference type="InterPro" id="IPR011050">
    <property type="entry name" value="Pectin_lyase_fold/virulence"/>
</dbReference>
<comment type="similarity">
    <text evidence="2 8">Belongs to the glycosyl hydrolase 28 family.</text>
</comment>
<evidence type="ECO:0000256" key="3">
    <source>
        <dbReference type="ARBA" id="ARBA00022512"/>
    </source>
</evidence>
<sequence length="369" mass="39369">MKGLITWILILGSASQCLCLGRNVGTEITSYNVTDYGAIGNGTSDDSRAFLKAWKKACGAQGTQTLIIPQNKVFLLKSINFTGPCKATSINFQLQGKIVAPPKNAWTDNESNFILFSNVSSLTINGSRGLIDGNGSTWWNCTNCLKPTALHFGSCNNLIVSYLHIINSPRAHIKISSTVGAILSNINIEAPGNSPNTDGIDISASKNILIKDSTIGTGDDCIAIVKDSSYINVTGVACGPGHGISLGKNKSRSTVEQVHVRNCSFTGTQNGARIKTWVGGLGYARRITFEQIMLKQDEALIVSDVIFRGIEGTSGNEKAINLDCTSLGCFNITLDHINIAYPGKQAYAFCKNAHGTATSTIPNVTCLLK</sequence>
<dbReference type="AlphaFoldDB" id="A0AAN9QWY3"/>
<dbReference type="GO" id="GO:0071555">
    <property type="term" value="P:cell wall organization"/>
    <property type="evidence" value="ECO:0007669"/>
    <property type="project" value="UniProtKB-KW"/>
</dbReference>
<dbReference type="InterPro" id="IPR006626">
    <property type="entry name" value="PbH1"/>
</dbReference>
<dbReference type="GO" id="GO:0004650">
    <property type="term" value="F:polygalacturonase activity"/>
    <property type="evidence" value="ECO:0007669"/>
    <property type="project" value="InterPro"/>
</dbReference>
<feature type="signal peptide" evidence="9">
    <location>
        <begin position="1"/>
        <end position="19"/>
    </location>
</feature>
<comment type="subcellular location">
    <subcellularLocation>
        <location evidence="1">Secreted</location>
        <location evidence="1">Cell wall</location>
    </subcellularLocation>
</comment>
<proteinExistence type="inferred from homology"/>
<accession>A0AAN9QWY3</accession>
<evidence type="ECO:0000256" key="5">
    <source>
        <dbReference type="ARBA" id="ARBA00022801"/>
    </source>
</evidence>
<dbReference type="SMART" id="SM00710">
    <property type="entry name" value="PbH1"/>
    <property type="match status" value="3"/>
</dbReference>
<evidence type="ECO:0000256" key="4">
    <source>
        <dbReference type="ARBA" id="ARBA00022525"/>
    </source>
</evidence>
<name>A0AAN9QWY3_CANGL</name>
<evidence type="ECO:0000256" key="2">
    <source>
        <dbReference type="ARBA" id="ARBA00008834"/>
    </source>
</evidence>
<evidence type="ECO:0000256" key="7">
    <source>
        <dbReference type="ARBA" id="ARBA00023316"/>
    </source>
</evidence>
<dbReference type="InterPro" id="IPR012334">
    <property type="entry name" value="Pectin_lyas_fold"/>
</dbReference>
<dbReference type="EMBL" id="JAYMYQ010000002">
    <property type="protein sequence ID" value="KAK7350539.1"/>
    <property type="molecule type" value="Genomic_DNA"/>
</dbReference>
<dbReference type="InterPro" id="IPR000743">
    <property type="entry name" value="Glyco_hydro_28"/>
</dbReference>
<organism evidence="10 11">
    <name type="scientific">Canavalia gladiata</name>
    <name type="common">Sword bean</name>
    <name type="synonym">Dolichos gladiatus</name>
    <dbReference type="NCBI Taxonomy" id="3824"/>
    <lineage>
        <taxon>Eukaryota</taxon>
        <taxon>Viridiplantae</taxon>
        <taxon>Streptophyta</taxon>
        <taxon>Embryophyta</taxon>
        <taxon>Tracheophyta</taxon>
        <taxon>Spermatophyta</taxon>
        <taxon>Magnoliopsida</taxon>
        <taxon>eudicotyledons</taxon>
        <taxon>Gunneridae</taxon>
        <taxon>Pentapetalae</taxon>
        <taxon>rosids</taxon>
        <taxon>fabids</taxon>
        <taxon>Fabales</taxon>
        <taxon>Fabaceae</taxon>
        <taxon>Papilionoideae</taxon>
        <taxon>50 kb inversion clade</taxon>
        <taxon>NPAAA clade</taxon>
        <taxon>indigoferoid/millettioid clade</taxon>
        <taxon>Phaseoleae</taxon>
        <taxon>Canavalia</taxon>
    </lineage>
</organism>
<evidence type="ECO:0000256" key="8">
    <source>
        <dbReference type="RuleBase" id="RU361169"/>
    </source>
</evidence>
<evidence type="ECO:0000313" key="11">
    <source>
        <dbReference type="Proteomes" id="UP001367508"/>
    </source>
</evidence>
<evidence type="ECO:0000313" key="10">
    <source>
        <dbReference type="EMBL" id="KAK7350539.1"/>
    </source>
</evidence>
<dbReference type="Pfam" id="PF00295">
    <property type="entry name" value="Glyco_hydro_28"/>
    <property type="match status" value="2"/>
</dbReference>
<keyword evidence="3" id="KW-0134">Cell wall</keyword>
<keyword evidence="5 8" id="KW-0378">Hydrolase</keyword>
<evidence type="ECO:0000256" key="6">
    <source>
        <dbReference type="ARBA" id="ARBA00023295"/>
    </source>
</evidence>
<evidence type="ECO:0000256" key="9">
    <source>
        <dbReference type="SAM" id="SignalP"/>
    </source>
</evidence>
<reference evidence="10 11" key="1">
    <citation type="submission" date="2024-01" db="EMBL/GenBank/DDBJ databases">
        <title>The genomes of 5 underutilized Papilionoideae crops provide insights into root nodulation and disease resistanc.</title>
        <authorList>
            <person name="Jiang F."/>
        </authorList>
    </citation>
    <scope>NUCLEOTIDE SEQUENCE [LARGE SCALE GENOMIC DNA]</scope>
    <source>
        <strain evidence="10">LVBAO_FW01</strain>
        <tissue evidence="10">Leaves</tissue>
    </source>
</reference>
<evidence type="ECO:0000256" key="1">
    <source>
        <dbReference type="ARBA" id="ARBA00004191"/>
    </source>
</evidence>
<dbReference type="Proteomes" id="UP001367508">
    <property type="component" value="Unassembled WGS sequence"/>
</dbReference>
<dbReference type="GO" id="GO:0005975">
    <property type="term" value="P:carbohydrate metabolic process"/>
    <property type="evidence" value="ECO:0007669"/>
    <property type="project" value="InterPro"/>
</dbReference>
<dbReference type="Gene3D" id="2.160.20.10">
    <property type="entry name" value="Single-stranded right-handed beta-helix, Pectin lyase-like"/>
    <property type="match status" value="1"/>
</dbReference>
<keyword evidence="11" id="KW-1185">Reference proteome</keyword>
<dbReference type="SUPFAM" id="SSF51126">
    <property type="entry name" value="Pectin lyase-like"/>
    <property type="match status" value="1"/>
</dbReference>
<keyword evidence="7" id="KW-0961">Cell wall biogenesis/degradation</keyword>
<feature type="chain" id="PRO_5042856920" description="Polygalacturonase" evidence="9">
    <location>
        <begin position="20"/>
        <end position="369"/>
    </location>
</feature>
<dbReference type="PANTHER" id="PTHR31375">
    <property type="match status" value="1"/>
</dbReference>
<evidence type="ECO:0008006" key="12">
    <source>
        <dbReference type="Google" id="ProtNLM"/>
    </source>
</evidence>